<dbReference type="PANTHER" id="PTHR10173:SF59">
    <property type="entry name" value="PEPTIDE METHIONINE SULFOXIDE REDUCTASE MSRA_MSRB"/>
    <property type="match status" value="1"/>
</dbReference>
<dbReference type="EMBL" id="HF559394">
    <property type="protein sequence ID" value="CCP24543.1"/>
    <property type="molecule type" value="Genomic_DNA"/>
</dbReference>
<evidence type="ECO:0000313" key="6">
    <source>
        <dbReference type="Proteomes" id="UP000010466"/>
    </source>
</evidence>
<accession>L0RV44</accession>
<dbReference type="KEGG" id="mcy:MCYN_0811"/>
<dbReference type="SUPFAM" id="SSF51316">
    <property type="entry name" value="Mss4-like"/>
    <property type="match status" value="1"/>
</dbReference>
<proteinExistence type="inferred from homology"/>
<dbReference type="PATRIC" id="fig|1246955.3.peg.732"/>
<comment type="catalytic activity">
    <reaction evidence="2 3">
        <text>L-methionyl-[protein] + [thioredoxin]-disulfide + H2O = L-methionyl-(R)-S-oxide-[protein] + [thioredoxin]-dithiol</text>
        <dbReference type="Rhea" id="RHEA:24164"/>
        <dbReference type="Rhea" id="RHEA-COMP:10698"/>
        <dbReference type="Rhea" id="RHEA-COMP:10700"/>
        <dbReference type="Rhea" id="RHEA-COMP:12313"/>
        <dbReference type="Rhea" id="RHEA-COMP:12314"/>
        <dbReference type="ChEBI" id="CHEBI:15377"/>
        <dbReference type="ChEBI" id="CHEBI:16044"/>
        <dbReference type="ChEBI" id="CHEBI:29950"/>
        <dbReference type="ChEBI" id="CHEBI:45764"/>
        <dbReference type="ChEBI" id="CHEBI:50058"/>
        <dbReference type="EC" id="1.8.4.12"/>
    </reaction>
</comment>
<dbReference type="HAMAP" id="MF_01400">
    <property type="entry name" value="MsrB"/>
    <property type="match status" value="1"/>
</dbReference>
<dbReference type="InterPro" id="IPR002579">
    <property type="entry name" value="Met_Sox_Rdtase_MsrB_dom"/>
</dbReference>
<evidence type="ECO:0000259" key="4">
    <source>
        <dbReference type="PROSITE" id="PS51790"/>
    </source>
</evidence>
<comment type="similarity">
    <text evidence="3">Belongs to the MsrB Met sulfoxide reductase family.</text>
</comment>
<evidence type="ECO:0000256" key="1">
    <source>
        <dbReference type="ARBA" id="ARBA00023002"/>
    </source>
</evidence>
<evidence type="ECO:0000256" key="3">
    <source>
        <dbReference type="HAMAP-Rule" id="MF_01400"/>
    </source>
</evidence>
<dbReference type="RefSeq" id="WP_015287664.1">
    <property type="nucleotide sequence ID" value="NC_019949.1"/>
</dbReference>
<dbReference type="STRING" id="1246955.MCYN_0811"/>
<dbReference type="HOGENOM" id="CLU_031040_8_5_14"/>
<dbReference type="OrthoDB" id="4174719at2"/>
<dbReference type="InterPro" id="IPR011057">
    <property type="entry name" value="Mss4-like_sf"/>
</dbReference>
<dbReference type="Proteomes" id="UP000010466">
    <property type="component" value="Chromosome"/>
</dbReference>
<dbReference type="FunFam" id="2.170.150.20:FF:000003">
    <property type="entry name" value="Peptide methionine sulfoxide reductase MsrB"/>
    <property type="match status" value="1"/>
</dbReference>
<reference evidence="6" key="1">
    <citation type="journal article" date="2013" name="Genome Announc.">
        <title>Complete genome sequence of Mycoplasma cynos strain C142.</title>
        <authorList>
            <person name="Walker C.A."/>
            <person name="Mannering S.A."/>
            <person name="Shields S."/>
            <person name="Blake D.P."/>
            <person name="Brownlie J."/>
        </authorList>
    </citation>
    <scope>NUCLEOTIDE SEQUENCE [LARGE SCALE GENOMIC DNA]</scope>
    <source>
        <strain evidence="6">C142</strain>
    </source>
</reference>
<dbReference type="GO" id="GO:0005737">
    <property type="term" value="C:cytoplasm"/>
    <property type="evidence" value="ECO:0007669"/>
    <property type="project" value="TreeGrafter"/>
</dbReference>
<name>L0RV44_MYCC1</name>
<dbReference type="PANTHER" id="PTHR10173">
    <property type="entry name" value="METHIONINE SULFOXIDE REDUCTASE"/>
    <property type="match status" value="1"/>
</dbReference>
<dbReference type="PROSITE" id="PS51790">
    <property type="entry name" value="MSRB"/>
    <property type="match status" value="1"/>
</dbReference>
<sequence>MFDKEKRLKELTELQYKITQEGHTEPPFKNEYDNHFKKGIYVDIVDGTPLFKSTDKFNSGCGWPAFSKPINDSVINEFMDYSHNMKRVEVKSKNADSHLGHVFNDGPVESGGLRYCINSGSLKFIPFDEMEHEGYGELKKLFED</sequence>
<feature type="domain" description="MsrB" evidence="4">
    <location>
        <begin position="4"/>
        <end position="127"/>
    </location>
</feature>
<gene>
    <name evidence="5" type="primary">MCYN0811</name>
    <name evidence="3" type="synonym">msrB</name>
    <name evidence="5" type="ordered locus">MCYN_0811</name>
</gene>
<dbReference type="AlphaFoldDB" id="L0RV44"/>
<evidence type="ECO:0000313" key="5">
    <source>
        <dbReference type="EMBL" id="CCP24543.1"/>
    </source>
</evidence>
<comment type="caution">
    <text evidence="3">Lacks conserved residue(s) required for the propagation of feature annotation.</text>
</comment>
<keyword evidence="6" id="KW-1185">Reference proteome</keyword>
<dbReference type="Gene3D" id="2.170.150.20">
    <property type="entry name" value="Peptide methionine sulfoxide reductase"/>
    <property type="match status" value="1"/>
</dbReference>
<dbReference type="EC" id="1.8.4.12" evidence="3"/>
<dbReference type="InterPro" id="IPR028427">
    <property type="entry name" value="Met_Sox_Rdtase_MsrB"/>
</dbReference>
<feature type="active site" description="Nucleophile" evidence="3">
    <location>
        <position position="116"/>
    </location>
</feature>
<dbReference type="GO" id="GO:0006979">
    <property type="term" value="P:response to oxidative stress"/>
    <property type="evidence" value="ECO:0007669"/>
    <property type="project" value="InterPro"/>
</dbReference>
<protein>
    <recommendedName>
        <fullName evidence="3">Peptide methionine sulfoxide reductase MsrB</fullName>
        <ecNumber evidence="3">1.8.4.12</ecNumber>
    </recommendedName>
    <alternativeName>
        <fullName evidence="3">Peptide-methionine (R)-S-oxide reductase</fullName>
    </alternativeName>
</protein>
<dbReference type="eggNOG" id="COG0229">
    <property type="taxonomic scope" value="Bacteria"/>
</dbReference>
<dbReference type="GO" id="GO:0030091">
    <property type="term" value="P:protein repair"/>
    <property type="evidence" value="ECO:0007669"/>
    <property type="project" value="InterPro"/>
</dbReference>
<keyword evidence="1 3" id="KW-0560">Oxidoreductase</keyword>
<evidence type="ECO:0000256" key="2">
    <source>
        <dbReference type="ARBA" id="ARBA00048488"/>
    </source>
</evidence>
<dbReference type="GeneID" id="74932346"/>
<dbReference type="GO" id="GO:0033743">
    <property type="term" value="F:peptide-methionine (R)-S-oxide reductase activity"/>
    <property type="evidence" value="ECO:0007669"/>
    <property type="project" value="UniProtKB-UniRule"/>
</dbReference>
<organism evidence="5 6">
    <name type="scientific">Mycoplasmopsis cynos (strain C142)</name>
    <name type="common">Mycoplasma cynos</name>
    <dbReference type="NCBI Taxonomy" id="1246955"/>
    <lineage>
        <taxon>Bacteria</taxon>
        <taxon>Bacillati</taxon>
        <taxon>Mycoplasmatota</taxon>
        <taxon>Mycoplasmoidales</taxon>
        <taxon>Metamycoplasmataceae</taxon>
        <taxon>Mycoplasmopsis</taxon>
    </lineage>
</organism>
<dbReference type="NCBIfam" id="TIGR00357">
    <property type="entry name" value="peptide-methionine (R)-S-oxide reductase MsrB"/>
    <property type="match status" value="1"/>
</dbReference>
<dbReference type="Pfam" id="PF01641">
    <property type="entry name" value="SelR"/>
    <property type="match status" value="1"/>
</dbReference>